<dbReference type="EMBL" id="MNPL01023082">
    <property type="protein sequence ID" value="OQR68886.1"/>
    <property type="molecule type" value="Genomic_DNA"/>
</dbReference>
<keyword evidence="1" id="KW-0472">Membrane</keyword>
<name>A0A1V9X654_9ACAR</name>
<organism evidence="2 3">
    <name type="scientific">Tropilaelaps mercedesae</name>
    <dbReference type="NCBI Taxonomy" id="418985"/>
    <lineage>
        <taxon>Eukaryota</taxon>
        <taxon>Metazoa</taxon>
        <taxon>Ecdysozoa</taxon>
        <taxon>Arthropoda</taxon>
        <taxon>Chelicerata</taxon>
        <taxon>Arachnida</taxon>
        <taxon>Acari</taxon>
        <taxon>Parasitiformes</taxon>
        <taxon>Mesostigmata</taxon>
        <taxon>Gamasina</taxon>
        <taxon>Dermanyssoidea</taxon>
        <taxon>Laelapidae</taxon>
        <taxon>Tropilaelaps</taxon>
    </lineage>
</organism>
<keyword evidence="1" id="KW-1133">Transmembrane helix</keyword>
<sequence length="161" mass="17814">PALWAAVFRVLPSSVAGRTRPSQLSLVRLAVTMFASRTPSTHLLSHLQPLATASSTFFLFHTVRLPVILLLLPLLRLSLPLVSLFLLLLLLLPVAARIGCKISLSLCDRSRRAFPVGSYLAGRRRLIIINTAVSLQTARASPNIASRRAFSYQRHKWLCAH</sequence>
<dbReference type="Proteomes" id="UP000192247">
    <property type="component" value="Unassembled WGS sequence"/>
</dbReference>
<feature type="non-terminal residue" evidence="2">
    <location>
        <position position="1"/>
    </location>
</feature>
<dbReference type="InParanoid" id="A0A1V9X654"/>
<dbReference type="AlphaFoldDB" id="A0A1V9X654"/>
<reference evidence="2 3" key="1">
    <citation type="journal article" date="2017" name="Gigascience">
        <title>Draft genome of the honey bee ectoparasitic mite, Tropilaelaps mercedesae, is shaped by the parasitic life history.</title>
        <authorList>
            <person name="Dong X."/>
            <person name="Armstrong S.D."/>
            <person name="Xia D."/>
            <person name="Makepeace B.L."/>
            <person name="Darby A.C."/>
            <person name="Kadowaki T."/>
        </authorList>
    </citation>
    <scope>NUCLEOTIDE SEQUENCE [LARGE SCALE GENOMIC DNA]</scope>
    <source>
        <strain evidence="2">Wuxi-XJTLU</strain>
    </source>
</reference>
<keyword evidence="3" id="KW-1185">Reference proteome</keyword>
<evidence type="ECO:0000256" key="1">
    <source>
        <dbReference type="SAM" id="Phobius"/>
    </source>
</evidence>
<keyword evidence="1" id="KW-0812">Transmembrane</keyword>
<gene>
    <name evidence="2" type="ORF">BIW11_12618</name>
</gene>
<evidence type="ECO:0000313" key="2">
    <source>
        <dbReference type="EMBL" id="OQR68886.1"/>
    </source>
</evidence>
<comment type="caution">
    <text evidence="2">The sequence shown here is derived from an EMBL/GenBank/DDBJ whole genome shotgun (WGS) entry which is preliminary data.</text>
</comment>
<proteinExistence type="predicted"/>
<accession>A0A1V9X654</accession>
<protein>
    <submittedName>
        <fullName evidence="2">Uncharacterized protein</fullName>
    </submittedName>
</protein>
<feature type="transmembrane region" description="Helical" evidence="1">
    <location>
        <begin position="81"/>
        <end position="100"/>
    </location>
</feature>
<evidence type="ECO:0000313" key="3">
    <source>
        <dbReference type="Proteomes" id="UP000192247"/>
    </source>
</evidence>